<dbReference type="InterPro" id="IPR029052">
    <property type="entry name" value="Metallo-depent_PP-like"/>
</dbReference>
<keyword evidence="3" id="KW-1185">Reference proteome</keyword>
<proteinExistence type="predicted"/>
<name>A0A6L8V0J3_9BACL</name>
<feature type="domain" description="Calcineurin-like phosphoesterase" evidence="1">
    <location>
        <begin position="6"/>
        <end position="206"/>
    </location>
</feature>
<accession>A0A6L8V0J3</accession>
<dbReference type="AlphaFoldDB" id="A0A6L8V0J3"/>
<dbReference type="InterPro" id="IPR051918">
    <property type="entry name" value="STPP_CPPED1"/>
</dbReference>
<organism evidence="2 3">
    <name type="scientific">Paenibacillus silvestris</name>
    <dbReference type="NCBI Taxonomy" id="2606219"/>
    <lineage>
        <taxon>Bacteria</taxon>
        <taxon>Bacillati</taxon>
        <taxon>Bacillota</taxon>
        <taxon>Bacilli</taxon>
        <taxon>Bacillales</taxon>
        <taxon>Paenibacillaceae</taxon>
        <taxon>Paenibacillus</taxon>
    </lineage>
</organism>
<dbReference type="Gene3D" id="3.60.21.10">
    <property type="match status" value="1"/>
</dbReference>
<protein>
    <recommendedName>
        <fullName evidence="1">Calcineurin-like phosphoesterase domain-containing protein</fullName>
    </recommendedName>
</protein>
<dbReference type="PANTHER" id="PTHR43143">
    <property type="entry name" value="METALLOPHOSPHOESTERASE, CALCINEURIN SUPERFAMILY"/>
    <property type="match status" value="1"/>
</dbReference>
<dbReference type="SUPFAM" id="SSF56300">
    <property type="entry name" value="Metallo-dependent phosphatases"/>
    <property type="match status" value="1"/>
</dbReference>
<dbReference type="Proteomes" id="UP000481087">
    <property type="component" value="Unassembled WGS sequence"/>
</dbReference>
<dbReference type="RefSeq" id="WP_161407414.1">
    <property type="nucleotide sequence ID" value="NZ_WTUZ01000016.1"/>
</dbReference>
<sequence length="309" mass="35543">MEFERIRFGLITDIHHDLMYKASDRLQAFIDESIKENVDFIVQLGDFCFPIPENEPFLGTWQQFHGPNYHVLGNHDMDICDKEIMMSFLGMKSNYYSFDCGDYHFVVLDANYFLVGDQYMDYAFSNYSKHGKSVGNMTNEQLEWLRKDLSQTDKHTILFSHQSLEETYVGSNVGIYNSDKLREILREANQAAGFHKVIACMNGHNHLDGVKVIDDIYFIHMNSISYHYLGAQFNTVRYSEEITAKHPILRQSVPYEEPLYAIITLEPGLLTIKGKETTYVGPDPLEIGHNNANAGHVVSAKISSRKLKF</sequence>
<dbReference type="GO" id="GO:0016787">
    <property type="term" value="F:hydrolase activity"/>
    <property type="evidence" value="ECO:0007669"/>
    <property type="project" value="InterPro"/>
</dbReference>
<dbReference type="InterPro" id="IPR004843">
    <property type="entry name" value="Calcineurin-like_PHP"/>
</dbReference>
<evidence type="ECO:0000313" key="3">
    <source>
        <dbReference type="Proteomes" id="UP000481087"/>
    </source>
</evidence>
<dbReference type="PANTHER" id="PTHR43143:SF1">
    <property type="entry name" value="SERINE_THREONINE-PROTEIN PHOSPHATASE CPPED1"/>
    <property type="match status" value="1"/>
</dbReference>
<dbReference type="EMBL" id="WTUZ01000016">
    <property type="protein sequence ID" value="MZQ83222.1"/>
    <property type="molecule type" value="Genomic_DNA"/>
</dbReference>
<reference evidence="2 3" key="1">
    <citation type="submission" date="2019-12" db="EMBL/GenBank/DDBJ databases">
        <title>Paenibacillus sp. nov. sp. isolated from soil.</title>
        <authorList>
            <person name="Kim J."/>
            <person name="Jeong S.E."/>
            <person name="Jung H.S."/>
            <person name="Jeon C.O."/>
        </authorList>
    </citation>
    <scope>NUCLEOTIDE SEQUENCE [LARGE SCALE GENOMIC DNA]</scope>
    <source>
        <strain evidence="2 3">5J-6</strain>
    </source>
</reference>
<dbReference type="Pfam" id="PF00149">
    <property type="entry name" value="Metallophos"/>
    <property type="match status" value="1"/>
</dbReference>
<comment type="caution">
    <text evidence="2">The sequence shown here is derived from an EMBL/GenBank/DDBJ whole genome shotgun (WGS) entry which is preliminary data.</text>
</comment>
<gene>
    <name evidence="2" type="ORF">GQF01_13990</name>
</gene>
<evidence type="ECO:0000259" key="1">
    <source>
        <dbReference type="Pfam" id="PF00149"/>
    </source>
</evidence>
<evidence type="ECO:0000313" key="2">
    <source>
        <dbReference type="EMBL" id="MZQ83222.1"/>
    </source>
</evidence>